<gene>
    <name evidence="2" type="ORF">QBC41DRAFT_214185</name>
</gene>
<evidence type="ECO:0000313" key="2">
    <source>
        <dbReference type="EMBL" id="KAK0673792.1"/>
    </source>
</evidence>
<proteinExistence type="predicted"/>
<dbReference type="EMBL" id="JAULSY010000004">
    <property type="protein sequence ID" value="KAK0673792.1"/>
    <property type="molecule type" value="Genomic_DNA"/>
</dbReference>
<evidence type="ECO:0000313" key="3">
    <source>
        <dbReference type="Proteomes" id="UP001174997"/>
    </source>
</evidence>
<dbReference type="AlphaFoldDB" id="A0AA39ZMA9"/>
<name>A0AA39ZMA9_9PEZI</name>
<sequence>MAAPFSRVAAAGLRSPVRTGPLPSKGLQTRAFGSSGPGFNREPVTAKLIRVTKLAIGITGLGLIGAITYDVTDELLHRQRQRQVDYQTLEILRELEGKLLDKTVEDDSANHVGETLDYTETEINNAGGVLSDAQEEVVFVQTQLDDQKAALLENQETQPEVQETQPEVQETQLESQKYQWEKAVEQTQARLVDWVEWLRQREEGNHKAKVAMESRLDGLASKIEELSAHNVSEKVSAEKVTQLEASVMKLRAELKKEMAAVAKDIKTQPKKETQQWVNWYTVAACAVVYGVGKCL</sequence>
<feature type="region of interest" description="Disordered" evidence="1">
    <location>
        <begin position="16"/>
        <end position="38"/>
    </location>
</feature>
<protein>
    <submittedName>
        <fullName evidence="2">Uncharacterized protein</fullName>
    </submittedName>
</protein>
<evidence type="ECO:0000256" key="1">
    <source>
        <dbReference type="SAM" id="MobiDB-lite"/>
    </source>
</evidence>
<dbReference type="Proteomes" id="UP001174997">
    <property type="component" value="Unassembled WGS sequence"/>
</dbReference>
<reference evidence="2" key="1">
    <citation type="submission" date="2023-06" db="EMBL/GenBank/DDBJ databases">
        <title>Genome-scale phylogeny and comparative genomics of the fungal order Sordariales.</title>
        <authorList>
            <consortium name="Lawrence Berkeley National Laboratory"/>
            <person name="Hensen N."/>
            <person name="Bonometti L."/>
            <person name="Westerberg I."/>
            <person name="Brannstrom I.O."/>
            <person name="Guillou S."/>
            <person name="Cros-Aarteil S."/>
            <person name="Calhoun S."/>
            <person name="Haridas S."/>
            <person name="Kuo A."/>
            <person name="Mondo S."/>
            <person name="Pangilinan J."/>
            <person name="Riley R."/>
            <person name="Labutti K."/>
            <person name="Andreopoulos B."/>
            <person name="Lipzen A."/>
            <person name="Chen C."/>
            <person name="Yanf M."/>
            <person name="Daum C."/>
            <person name="Ng V."/>
            <person name="Clum A."/>
            <person name="Steindorff A."/>
            <person name="Ohm R."/>
            <person name="Martin F."/>
            <person name="Silar P."/>
            <person name="Natvig D."/>
            <person name="Lalanne C."/>
            <person name="Gautier V."/>
            <person name="Ament-Velasquez S.L."/>
            <person name="Kruys A."/>
            <person name="Hutchinson M.I."/>
            <person name="Powell A.J."/>
            <person name="Barry K."/>
            <person name="Miller A.N."/>
            <person name="Grigoriev I.V."/>
            <person name="Debuchy R."/>
            <person name="Gladieux P."/>
            <person name="Thoren M.H."/>
            <person name="Johannesson H."/>
        </authorList>
    </citation>
    <scope>NUCLEOTIDE SEQUENCE</scope>
    <source>
        <strain evidence="2">CBS 307.81</strain>
    </source>
</reference>
<accession>A0AA39ZMA9</accession>
<organism evidence="2 3">
    <name type="scientific">Cercophora samala</name>
    <dbReference type="NCBI Taxonomy" id="330535"/>
    <lineage>
        <taxon>Eukaryota</taxon>
        <taxon>Fungi</taxon>
        <taxon>Dikarya</taxon>
        <taxon>Ascomycota</taxon>
        <taxon>Pezizomycotina</taxon>
        <taxon>Sordariomycetes</taxon>
        <taxon>Sordariomycetidae</taxon>
        <taxon>Sordariales</taxon>
        <taxon>Lasiosphaeriaceae</taxon>
        <taxon>Cercophora</taxon>
    </lineage>
</organism>
<comment type="caution">
    <text evidence="2">The sequence shown here is derived from an EMBL/GenBank/DDBJ whole genome shotgun (WGS) entry which is preliminary data.</text>
</comment>
<keyword evidence="3" id="KW-1185">Reference proteome</keyword>